<gene>
    <name evidence="4" type="ORF">ENV75_06220</name>
</gene>
<dbReference type="InterPro" id="IPR006597">
    <property type="entry name" value="Sel1-like"/>
</dbReference>
<dbReference type="EMBL" id="DTHO01000066">
    <property type="protein sequence ID" value="HGH00022.1"/>
    <property type="molecule type" value="Genomic_DNA"/>
</dbReference>
<comment type="caution">
    <text evidence="4">The sequence shown here is derived from an EMBL/GenBank/DDBJ whole genome shotgun (WGS) entry which is preliminary data.</text>
</comment>
<reference evidence="4" key="1">
    <citation type="journal article" date="2020" name="mSystems">
        <title>Genome- and Community-Level Interaction Insights into Carbon Utilization and Element Cycling Functions of Hydrothermarchaeota in Hydrothermal Sediment.</title>
        <authorList>
            <person name="Zhou Z."/>
            <person name="Liu Y."/>
            <person name="Xu W."/>
            <person name="Pan J."/>
            <person name="Luo Z.H."/>
            <person name="Li M."/>
        </authorList>
    </citation>
    <scope>NUCLEOTIDE SEQUENCE [LARGE SCALE GENOMIC DNA]</scope>
    <source>
        <strain evidence="4">SpSt-788</strain>
    </source>
</reference>
<dbReference type="Pfam" id="PF13181">
    <property type="entry name" value="TPR_8"/>
    <property type="match status" value="2"/>
</dbReference>
<dbReference type="SUPFAM" id="SSF48452">
    <property type="entry name" value="TPR-like"/>
    <property type="match status" value="1"/>
</dbReference>
<dbReference type="Gene3D" id="1.25.40.10">
    <property type="entry name" value="Tetratricopeptide repeat domain"/>
    <property type="match status" value="1"/>
</dbReference>
<dbReference type="Pfam" id="PF00515">
    <property type="entry name" value="TPR_1"/>
    <property type="match status" value="1"/>
</dbReference>
<dbReference type="SMART" id="SM00671">
    <property type="entry name" value="SEL1"/>
    <property type="match status" value="1"/>
</dbReference>
<evidence type="ECO:0000256" key="3">
    <source>
        <dbReference type="PROSITE-ProRule" id="PRU00339"/>
    </source>
</evidence>
<feature type="repeat" description="TPR" evidence="3">
    <location>
        <begin position="44"/>
        <end position="77"/>
    </location>
</feature>
<dbReference type="PANTHER" id="PTHR44943:SF8">
    <property type="entry name" value="TPR REPEAT-CONTAINING PROTEIN MJ0263"/>
    <property type="match status" value="1"/>
</dbReference>
<evidence type="ECO:0000256" key="2">
    <source>
        <dbReference type="ARBA" id="ARBA00022803"/>
    </source>
</evidence>
<sequence>MPEIVVLHDPLTAEEHLQLGLSYEKRGLFEEAKKHYKEASKSDARGYLFLGNLYLNQGDYEKAEQYYRKAIQKNSNLSDAYNNLGWLYCLKNEKLEDAEKLVKKAIDIEKGNPDKIKIYEDTLEKIRKLKTK</sequence>
<dbReference type="PROSITE" id="PS50293">
    <property type="entry name" value="TPR_REGION"/>
    <property type="match status" value="1"/>
</dbReference>
<dbReference type="InterPro" id="IPR019734">
    <property type="entry name" value="TPR_rpt"/>
</dbReference>
<evidence type="ECO:0000313" key="4">
    <source>
        <dbReference type="EMBL" id="HGH00022.1"/>
    </source>
</evidence>
<evidence type="ECO:0000256" key="1">
    <source>
        <dbReference type="ARBA" id="ARBA00022737"/>
    </source>
</evidence>
<dbReference type="InterPro" id="IPR011990">
    <property type="entry name" value="TPR-like_helical_dom_sf"/>
</dbReference>
<proteinExistence type="predicted"/>
<dbReference type="PROSITE" id="PS50005">
    <property type="entry name" value="TPR"/>
    <property type="match status" value="1"/>
</dbReference>
<organism evidence="4">
    <name type="scientific">Thermodesulfovibrio aggregans</name>
    <dbReference type="NCBI Taxonomy" id="86166"/>
    <lineage>
        <taxon>Bacteria</taxon>
        <taxon>Pseudomonadati</taxon>
        <taxon>Nitrospirota</taxon>
        <taxon>Thermodesulfovibrionia</taxon>
        <taxon>Thermodesulfovibrionales</taxon>
        <taxon>Thermodesulfovibrionaceae</taxon>
        <taxon>Thermodesulfovibrio</taxon>
    </lineage>
</organism>
<protein>
    <submittedName>
        <fullName evidence="4">Tetratricopeptide repeat protein</fullName>
    </submittedName>
</protein>
<dbReference type="SMART" id="SM00028">
    <property type="entry name" value="TPR"/>
    <property type="match status" value="3"/>
</dbReference>
<accession>A0A7C4AK23</accession>
<dbReference type="InterPro" id="IPR051685">
    <property type="entry name" value="Ycf3/AcsC/BcsC/TPR_MFPF"/>
</dbReference>
<keyword evidence="1" id="KW-0677">Repeat</keyword>
<name>A0A7C4AK23_9BACT</name>
<keyword evidence="2 3" id="KW-0802">TPR repeat</keyword>
<dbReference type="AlphaFoldDB" id="A0A7C4AK23"/>
<dbReference type="PANTHER" id="PTHR44943">
    <property type="entry name" value="CELLULOSE SYNTHASE OPERON PROTEIN C"/>
    <property type="match status" value="1"/>
</dbReference>